<dbReference type="AlphaFoldDB" id="A0A6N3DSL4"/>
<dbReference type="NCBIfam" id="TIGR02592">
    <property type="entry name" value="cas_Cas5h"/>
    <property type="match status" value="1"/>
</dbReference>
<protein>
    <submittedName>
        <fullName evidence="3">CRISPR-associated protein (Cas_Cas5)</fullName>
    </submittedName>
</protein>
<gene>
    <name evidence="3" type="ORF">IBLFYP30_02295</name>
</gene>
<feature type="transmembrane region" description="Helical" evidence="2">
    <location>
        <begin position="24"/>
        <end position="45"/>
    </location>
</feature>
<dbReference type="InterPro" id="IPR013422">
    <property type="entry name" value="CRISPR-assoc_prot_Cas5_N"/>
</dbReference>
<reference evidence="3" key="1">
    <citation type="submission" date="2019-11" db="EMBL/GenBank/DDBJ databases">
        <authorList>
            <person name="Feng L."/>
        </authorList>
    </citation>
    <scope>NUCLEOTIDE SEQUENCE</scope>
    <source>
        <strain evidence="3">IbartlettiiLFYP30</strain>
    </source>
</reference>
<dbReference type="EMBL" id="CACRUE010000033">
    <property type="protein sequence ID" value="VYU30149.1"/>
    <property type="molecule type" value="Genomic_DNA"/>
</dbReference>
<dbReference type="InterPro" id="IPR013421">
    <property type="entry name" value="CRISPR-assoc_prot_Cas5_HALMA"/>
</dbReference>
<accession>A0A6N3DSL4</accession>
<dbReference type="Pfam" id="PF09704">
    <property type="entry name" value="Cas_Cas5d"/>
    <property type="match status" value="1"/>
</dbReference>
<keyword evidence="2" id="KW-1133">Transmembrane helix</keyword>
<name>A0A6N3DSL4_9FIRM</name>
<dbReference type="GO" id="GO:0051607">
    <property type="term" value="P:defense response to virus"/>
    <property type="evidence" value="ECO:0007669"/>
    <property type="project" value="UniProtKB-KW"/>
</dbReference>
<proteinExistence type="predicted"/>
<evidence type="ECO:0000256" key="1">
    <source>
        <dbReference type="ARBA" id="ARBA00023118"/>
    </source>
</evidence>
<dbReference type="NCBIfam" id="TIGR02593">
    <property type="entry name" value="CRISPR_cas5"/>
    <property type="match status" value="1"/>
</dbReference>
<dbReference type="GO" id="GO:0043571">
    <property type="term" value="P:maintenance of CRISPR repeat elements"/>
    <property type="evidence" value="ECO:0007669"/>
    <property type="project" value="InterPro"/>
</dbReference>
<keyword evidence="1" id="KW-0051">Antiviral defense</keyword>
<evidence type="ECO:0000256" key="2">
    <source>
        <dbReference type="SAM" id="Phobius"/>
    </source>
</evidence>
<keyword evidence="2" id="KW-0472">Membrane</keyword>
<sequence length="224" mass="26048">MKCLVFKVRGDYARFRKSYTTTSALTYLLIHPVAVRGLIGAMLGIDREKLYEKTKDIEVAIQVVNQVRKDMQSFNLVNMKPNDKIFRFPSNIEFLRNVEYRIFIKAEDKTLYEIDNCIKQGEYIFTPYLGSSEHIAKIEYEGIYNCEKLNAGNYKVISAVSLEENKIYFGDSDIILMTDNIPTRRDIDREYIEYKKVIFATNENTINVGTENCYKVGGYNVIFI</sequence>
<keyword evidence="2" id="KW-0812">Transmembrane</keyword>
<dbReference type="InterPro" id="IPR021124">
    <property type="entry name" value="CRISPR-assoc_prot_Cas5"/>
</dbReference>
<evidence type="ECO:0000313" key="3">
    <source>
        <dbReference type="EMBL" id="VYU30149.1"/>
    </source>
</evidence>
<dbReference type="RefSeq" id="WP_022070968.1">
    <property type="nucleotide sequence ID" value="NZ_BAABXU010000001.1"/>
</dbReference>
<dbReference type="Gene3D" id="3.30.70.2660">
    <property type="match status" value="1"/>
</dbReference>
<organism evidence="3">
    <name type="scientific">Intestinibacter bartlettii</name>
    <dbReference type="NCBI Taxonomy" id="261299"/>
    <lineage>
        <taxon>Bacteria</taxon>
        <taxon>Bacillati</taxon>
        <taxon>Bacillota</taxon>
        <taxon>Clostridia</taxon>
        <taxon>Peptostreptococcales</taxon>
        <taxon>Peptostreptococcaceae</taxon>
        <taxon>Intestinibacter</taxon>
    </lineage>
</organism>